<gene>
    <name evidence="2" type="ORF">RDI58_000997</name>
</gene>
<protein>
    <recommendedName>
        <fullName evidence="4">DUF4283 domain-containing protein</fullName>
    </recommendedName>
</protein>
<dbReference type="PANTHER" id="PTHR33233:SF17">
    <property type="entry name" value="DUF4283 DOMAIN-CONTAINING PROTEIN"/>
    <property type="match status" value="1"/>
</dbReference>
<evidence type="ECO:0008006" key="4">
    <source>
        <dbReference type="Google" id="ProtNLM"/>
    </source>
</evidence>
<feature type="compositionally biased region" description="Basic and acidic residues" evidence="1">
    <location>
        <begin position="7"/>
        <end position="26"/>
    </location>
</feature>
<dbReference type="PANTHER" id="PTHR33233">
    <property type="entry name" value="ENDONUCLEASE/EXONUCLEASE/PHOSPHATASE"/>
    <property type="match status" value="1"/>
</dbReference>
<feature type="region of interest" description="Disordered" evidence="1">
    <location>
        <begin position="1"/>
        <end position="30"/>
    </location>
</feature>
<dbReference type="AlphaFoldDB" id="A0AAN8U753"/>
<comment type="caution">
    <text evidence="2">The sequence shown here is derived from an EMBL/GenBank/DDBJ whole genome shotgun (WGS) entry which is preliminary data.</text>
</comment>
<proteinExistence type="predicted"/>
<dbReference type="Proteomes" id="UP001371456">
    <property type="component" value="Unassembled WGS sequence"/>
</dbReference>
<evidence type="ECO:0000313" key="3">
    <source>
        <dbReference type="Proteomes" id="UP001371456"/>
    </source>
</evidence>
<evidence type="ECO:0000256" key="1">
    <source>
        <dbReference type="SAM" id="MobiDB-lite"/>
    </source>
</evidence>
<evidence type="ECO:0000313" key="2">
    <source>
        <dbReference type="EMBL" id="KAK6803213.1"/>
    </source>
</evidence>
<keyword evidence="3" id="KW-1185">Reference proteome</keyword>
<name>A0AAN8U753_SOLBU</name>
<organism evidence="2 3">
    <name type="scientific">Solanum bulbocastanum</name>
    <name type="common">Wild potato</name>
    <dbReference type="NCBI Taxonomy" id="147425"/>
    <lineage>
        <taxon>Eukaryota</taxon>
        <taxon>Viridiplantae</taxon>
        <taxon>Streptophyta</taxon>
        <taxon>Embryophyta</taxon>
        <taxon>Tracheophyta</taxon>
        <taxon>Spermatophyta</taxon>
        <taxon>Magnoliopsida</taxon>
        <taxon>eudicotyledons</taxon>
        <taxon>Gunneridae</taxon>
        <taxon>Pentapetalae</taxon>
        <taxon>asterids</taxon>
        <taxon>lamiids</taxon>
        <taxon>Solanales</taxon>
        <taxon>Solanaceae</taxon>
        <taxon>Solanoideae</taxon>
        <taxon>Solaneae</taxon>
        <taxon>Solanum</taxon>
    </lineage>
</organism>
<reference evidence="2 3" key="1">
    <citation type="submission" date="2024-02" db="EMBL/GenBank/DDBJ databases">
        <title>de novo genome assembly of Solanum bulbocastanum strain 11H21.</title>
        <authorList>
            <person name="Hosaka A.J."/>
        </authorList>
    </citation>
    <scope>NUCLEOTIDE SEQUENCE [LARGE SCALE GENOMIC DNA]</scope>
    <source>
        <tissue evidence="2">Young leaves</tissue>
    </source>
</reference>
<sequence>MLGSLSRLEKSLDSHTTTGRDKKKAGDSATNETVTLDYIVEATEKWKKLPIIVKLWAAHFDLHDEVFKTITLWIQFPNLPLNCWPKKALSKVVEYDWIPLYCNDCLKVGHNYGKAE</sequence>
<accession>A0AAN8U753</accession>
<dbReference type="EMBL" id="JBANQN010000001">
    <property type="protein sequence ID" value="KAK6803213.1"/>
    <property type="molecule type" value="Genomic_DNA"/>
</dbReference>